<protein>
    <submittedName>
        <fullName evidence="4">DUF4038 domain-containing protein</fullName>
    </submittedName>
</protein>
<evidence type="ECO:0000313" key="4">
    <source>
        <dbReference type="EMBL" id="MFC7290102.1"/>
    </source>
</evidence>
<sequence length="492" mass="55224">MRTSLCLAMSLLLTPISACASSPWQQHGKLEVSENGHRIQYEDETPFLWIGDTAWGLFQQLTREEVDLYLDHRKELGFTVIQSVAFWYPHGGGLPNGPHNATNAYGHRPFSGEDDAPNTSEPLIVDGGSSSDPNDYWDHADYVINAIEKRGMHLALLPCWGRAYVTPQFSGAHPEFTAEEAKKYGAFLGERYKNYPNIIWVIGGDAKPEIAPDENNPSAQSYDHKDIFRAMAEGIALGTTQKQLSWNQPDKAWDEIFMTYHPDGDVPYNSSSWFHNDAWLDANGVEVWKEVDHVFSTMLRDYQLSSPAKPSLFLEGSYEYGSYQHGCGWVTPLRARRQAYHTFFAGGAGHTYGAGPIWAMRGTDGDYNCGHTWQEALDFPAAFQLASIAKQFLIDHNWHDWIPDDSLITGPKEEGENLKSGVSSPQHEIALVYFTNTSSTDVKNTASYPASAQWFDPRNGNKQDAGNFQIGQERSMTPPKEWEDAILILEKD</sequence>
<dbReference type="SUPFAM" id="SSF51445">
    <property type="entry name" value="(Trans)glycosidases"/>
    <property type="match status" value="1"/>
</dbReference>
<comment type="caution">
    <text evidence="4">The sequence shown here is derived from an EMBL/GenBank/DDBJ whole genome shotgun (WGS) entry which is preliminary data.</text>
</comment>
<dbReference type="InterPro" id="IPR024749">
    <property type="entry name" value="Collagen-bd_put"/>
</dbReference>
<evidence type="ECO:0000259" key="3">
    <source>
        <dbReference type="Pfam" id="PF13204"/>
    </source>
</evidence>
<proteinExistence type="predicted"/>
<evidence type="ECO:0000256" key="1">
    <source>
        <dbReference type="SAM" id="SignalP"/>
    </source>
</evidence>
<feature type="domain" description="Putative collagen-binding" evidence="2">
    <location>
        <begin position="402"/>
        <end position="490"/>
    </location>
</feature>
<evidence type="ECO:0000313" key="5">
    <source>
        <dbReference type="Proteomes" id="UP001596492"/>
    </source>
</evidence>
<feature type="domain" description="Apiosidase-like catalytic" evidence="3">
    <location>
        <begin position="33"/>
        <end position="392"/>
    </location>
</feature>
<feature type="chain" id="PRO_5047382998" evidence="1">
    <location>
        <begin position="21"/>
        <end position="492"/>
    </location>
</feature>
<dbReference type="InterPro" id="IPR017853">
    <property type="entry name" value="GH"/>
</dbReference>
<dbReference type="Pfam" id="PF13204">
    <property type="entry name" value="Apiosidase"/>
    <property type="match status" value="1"/>
</dbReference>
<dbReference type="Pfam" id="PF12904">
    <property type="entry name" value="Collagen_bind_2"/>
    <property type="match status" value="1"/>
</dbReference>
<evidence type="ECO:0000259" key="2">
    <source>
        <dbReference type="Pfam" id="PF12904"/>
    </source>
</evidence>
<dbReference type="Proteomes" id="UP001596492">
    <property type="component" value="Unassembled WGS sequence"/>
</dbReference>
<gene>
    <name evidence="4" type="ORF">ACFQS8_00610</name>
</gene>
<keyword evidence="5" id="KW-1185">Reference proteome</keyword>
<keyword evidence="1" id="KW-0732">Signal</keyword>
<organism evidence="4 5">
    <name type="scientific">Hirschia litorea</name>
    <dbReference type="NCBI Taxonomy" id="1199156"/>
    <lineage>
        <taxon>Bacteria</taxon>
        <taxon>Pseudomonadati</taxon>
        <taxon>Pseudomonadota</taxon>
        <taxon>Alphaproteobacteria</taxon>
        <taxon>Hyphomonadales</taxon>
        <taxon>Hyphomonadaceae</taxon>
        <taxon>Hirschia</taxon>
    </lineage>
</organism>
<dbReference type="PANTHER" id="PTHR37836:SF2">
    <property type="entry name" value="DUF4038 DOMAIN-CONTAINING PROTEIN"/>
    <property type="match status" value="1"/>
</dbReference>
<feature type="signal peptide" evidence="1">
    <location>
        <begin position="1"/>
        <end position="20"/>
    </location>
</feature>
<dbReference type="RefSeq" id="WP_382164711.1">
    <property type="nucleotide sequence ID" value="NZ_JBHTBR010000002.1"/>
</dbReference>
<accession>A0ABW2IGV6</accession>
<dbReference type="PANTHER" id="PTHR37836">
    <property type="entry name" value="LMO1036 PROTEIN"/>
    <property type="match status" value="1"/>
</dbReference>
<reference evidence="5" key="1">
    <citation type="journal article" date="2019" name="Int. J. Syst. Evol. Microbiol.">
        <title>The Global Catalogue of Microorganisms (GCM) 10K type strain sequencing project: providing services to taxonomists for standard genome sequencing and annotation.</title>
        <authorList>
            <consortium name="The Broad Institute Genomics Platform"/>
            <consortium name="The Broad Institute Genome Sequencing Center for Infectious Disease"/>
            <person name="Wu L."/>
            <person name="Ma J."/>
        </authorList>
    </citation>
    <scope>NUCLEOTIDE SEQUENCE [LARGE SCALE GENOMIC DNA]</scope>
    <source>
        <strain evidence="5">CCUG 51308</strain>
    </source>
</reference>
<dbReference type="Gene3D" id="3.20.20.80">
    <property type="entry name" value="Glycosidases"/>
    <property type="match status" value="1"/>
</dbReference>
<dbReference type="EMBL" id="JBHTBR010000002">
    <property type="protein sequence ID" value="MFC7290102.1"/>
    <property type="molecule type" value="Genomic_DNA"/>
</dbReference>
<dbReference type="InterPro" id="IPR025277">
    <property type="entry name" value="Apiosidase-like_cat_dom"/>
</dbReference>
<name>A0ABW2IGV6_9PROT</name>